<evidence type="ECO:0000256" key="1">
    <source>
        <dbReference type="SAM" id="MobiDB-lite"/>
    </source>
</evidence>
<evidence type="ECO:0000313" key="4">
    <source>
        <dbReference type="Proteomes" id="UP000245912"/>
    </source>
</evidence>
<organism evidence="3 4">
    <name type="scientific">Salmonella enterica</name>
    <name type="common">Salmonella choleraesuis</name>
    <dbReference type="NCBI Taxonomy" id="28901"/>
    <lineage>
        <taxon>Bacteria</taxon>
        <taxon>Pseudomonadati</taxon>
        <taxon>Pseudomonadota</taxon>
        <taxon>Gammaproteobacteria</taxon>
        <taxon>Enterobacterales</taxon>
        <taxon>Enterobacteriaceae</taxon>
        <taxon>Salmonella</taxon>
    </lineage>
</organism>
<feature type="region of interest" description="Disordered" evidence="1">
    <location>
        <begin position="41"/>
        <end position="65"/>
    </location>
</feature>
<comment type="caution">
    <text evidence="3">The sequence shown here is derived from an EMBL/GenBank/DDBJ whole genome shotgun (WGS) entry which is preliminary data.</text>
</comment>
<feature type="chain" id="PRO_5015432977" description="Lipoprotein" evidence="2">
    <location>
        <begin position="21"/>
        <end position="185"/>
    </location>
</feature>
<proteinExistence type="predicted"/>
<accession>A0A2T8TGF9</accession>
<protein>
    <recommendedName>
        <fullName evidence="5">Lipoprotein</fullName>
    </recommendedName>
</protein>
<dbReference type="Proteomes" id="UP000245912">
    <property type="component" value="Unassembled WGS sequence"/>
</dbReference>
<dbReference type="EMBL" id="QDLQ01000001">
    <property type="protein sequence ID" value="PVJ00761.1"/>
    <property type="molecule type" value="Genomic_DNA"/>
</dbReference>
<keyword evidence="2" id="KW-0732">Signal</keyword>
<evidence type="ECO:0000256" key="2">
    <source>
        <dbReference type="SAM" id="SignalP"/>
    </source>
</evidence>
<name>A0A2T8TGF9_SALER</name>
<reference evidence="3 4" key="1">
    <citation type="submission" date="2018-04" db="EMBL/GenBank/DDBJ databases">
        <title>Serotype diversity and antimicrobial resistance among Salmonella enterica isolated from patients at an equine referral hospital.</title>
        <authorList>
            <person name="Leon I.M."/>
            <person name="Lawhon S.D."/>
            <person name="Norman K.N."/>
            <person name="Threadgill D.S."/>
            <person name="Ohta N."/>
            <person name="Vinasco J."/>
            <person name="Scott H.M."/>
        </authorList>
    </citation>
    <scope>NUCLEOTIDE SEQUENCE [LARGE SCALE GENOMIC DNA]</scope>
    <source>
        <strain evidence="3 4">235</strain>
    </source>
</reference>
<dbReference type="AlphaFoldDB" id="A0A2T8TGF9"/>
<dbReference type="PROSITE" id="PS51257">
    <property type="entry name" value="PROKAR_LIPOPROTEIN"/>
    <property type="match status" value="1"/>
</dbReference>
<feature type="compositionally biased region" description="Basic and acidic residues" evidence="1">
    <location>
        <begin position="55"/>
        <end position="65"/>
    </location>
</feature>
<gene>
    <name evidence="3" type="ORF">C4860_00670</name>
</gene>
<feature type="signal peptide" evidence="2">
    <location>
        <begin position="1"/>
        <end position="20"/>
    </location>
</feature>
<evidence type="ECO:0000313" key="3">
    <source>
        <dbReference type="EMBL" id="PVJ00761.1"/>
    </source>
</evidence>
<sequence length="185" mass="20449">MFRKKVLVVCIVSMLVTACSMDELSSVNKKISDFGVSIAGKQSSQNESGMPKLAPKVEADQDSTSKDLSVPVDVDTAAARLRRYYKFMTTDELNSIKNRESTSARLTAAAIEEQRPEWSASVGSYYKMGRNWGEGKDHITLEVEKNGAGSHVYIQFFSSNPQHLTEAYLGNLFAQVKDVAEGKVR</sequence>
<evidence type="ECO:0008006" key="5">
    <source>
        <dbReference type="Google" id="ProtNLM"/>
    </source>
</evidence>